<dbReference type="Pfam" id="PF01075">
    <property type="entry name" value="Glyco_transf_9"/>
    <property type="match status" value="1"/>
</dbReference>
<keyword evidence="3" id="KW-0808">Transferase</keyword>
<dbReference type="OrthoDB" id="9783989at2"/>
<dbReference type="InterPro" id="IPR036412">
    <property type="entry name" value="HAD-like_sf"/>
</dbReference>
<dbReference type="NCBIfam" id="TIGR01662">
    <property type="entry name" value="HAD-SF-IIIA"/>
    <property type="match status" value="1"/>
</dbReference>
<keyword evidence="5 6" id="KW-0378">Hydrolase</keyword>
<dbReference type="CDD" id="cd03789">
    <property type="entry name" value="GT9_LPS_heptosyltransferase"/>
    <property type="match status" value="1"/>
</dbReference>
<keyword evidence="4" id="KW-0479">Metal-binding</keyword>
<evidence type="ECO:0000256" key="2">
    <source>
        <dbReference type="ARBA" id="ARBA00022676"/>
    </source>
</evidence>
<dbReference type="InterPro" id="IPR006549">
    <property type="entry name" value="HAD-SF_hydro_IIIA"/>
</dbReference>
<dbReference type="Pfam" id="PF00702">
    <property type="entry name" value="Hydrolase"/>
    <property type="match status" value="1"/>
</dbReference>
<dbReference type="NCBIfam" id="TIGR01656">
    <property type="entry name" value="Histidinol-ppas"/>
    <property type="match status" value="1"/>
</dbReference>
<name>A0A3A4B0X4_9ACTN</name>
<dbReference type="GO" id="GO:0008713">
    <property type="term" value="F:ADP-heptose-lipopolysaccharide heptosyltransferase activity"/>
    <property type="evidence" value="ECO:0007669"/>
    <property type="project" value="TreeGrafter"/>
</dbReference>
<dbReference type="PANTHER" id="PTHR30160">
    <property type="entry name" value="TETRAACYLDISACCHARIDE 4'-KINASE-RELATED"/>
    <property type="match status" value="1"/>
</dbReference>
<dbReference type="AlphaFoldDB" id="A0A3A4B0X4"/>
<evidence type="ECO:0000313" key="6">
    <source>
        <dbReference type="EMBL" id="RJL34489.1"/>
    </source>
</evidence>
<dbReference type="SUPFAM" id="SSF56784">
    <property type="entry name" value="HAD-like"/>
    <property type="match status" value="1"/>
</dbReference>
<dbReference type="Gene3D" id="3.40.50.2000">
    <property type="entry name" value="Glycogen Phosphorylase B"/>
    <property type="match status" value="2"/>
</dbReference>
<evidence type="ECO:0000313" key="7">
    <source>
        <dbReference type="Proteomes" id="UP000265768"/>
    </source>
</evidence>
<evidence type="ECO:0000256" key="4">
    <source>
        <dbReference type="ARBA" id="ARBA00022723"/>
    </source>
</evidence>
<dbReference type="GO" id="GO:0009244">
    <property type="term" value="P:lipopolysaccharide core region biosynthetic process"/>
    <property type="evidence" value="ECO:0007669"/>
    <property type="project" value="TreeGrafter"/>
</dbReference>
<comment type="caution">
    <text evidence="6">The sequence shown here is derived from an EMBL/GenBank/DDBJ whole genome shotgun (WGS) entry which is preliminary data.</text>
</comment>
<dbReference type="GO" id="GO:0046872">
    <property type="term" value="F:metal ion binding"/>
    <property type="evidence" value="ECO:0007669"/>
    <property type="project" value="UniProtKB-KW"/>
</dbReference>
<keyword evidence="1" id="KW-0963">Cytoplasm</keyword>
<dbReference type="Gene3D" id="3.40.50.1000">
    <property type="entry name" value="HAD superfamily/HAD-like"/>
    <property type="match status" value="1"/>
</dbReference>
<dbReference type="Proteomes" id="UP000265768">
    <property type="component" value="Unassembled WGS sequence"/>
</dbReference>
<evidence type="ECO:0000256" key="5">
    <source>
        <dbReference type="ARBA" id="ARBA00022801"/>
    </source>
</evidence>
<sequence>MEVCVRCRFRSDPYPAAVLFDRDGTLIRDVPYNADPRRVEPMPGAREALDRLRAAGVPVGVVTNQSGVARGLIGRDELRAVNARVEELLGPFDVWAICEHGEDDGCDCRKPMPGLILRAAAALGVRPADCVVIGDIGRDMGAAQAAGARGILVPTKVTLIAEVLAAPERAGDIAAAVEAALAPPAPGRRPRVLVARSDSLGDVLLAGPAVRAVATVADVTLLAGPRGRAAAELLPGADRVIEWAAPWVDADPDPVDPAHVDRLVERVRSEEPDAALILTSFHQSPLPMALLLRLAGVPWIGAISEDYPGSLLDLRHRVDGDPPESERMLSLAMAAGFPAAGRGLAVRRPLPDVSGLAGPGYVVVHPGTSAPARAWPREHFARAVRLLAAEGREVVVTGGADERELTAYVAGRDAVDLGGKLDLPELAAVLDGAAAVVVANTGPAHLAAAVGAPVVSLFAPTVPAERWAPYGVPRVVLGDQTAPCAGTRALTCPVPGHPCLSSVSPADVVDAVRRIARPVASPFMEEVTR</sequence>
<dbReference type="EMBL" id="QZEY01000002">
    <property type="protein sequence ID" value="RJL34489.1"/>
    <property type="molecule type" value="Genomic_DNA"/>
</dbReference>
<gene>
    <name evidence="6" type="ORF">D5H75_08725</name>
</gene>
<evidence type="ECO:0000256" key="1">
    <source>
        <dbReference type="ARBA" id="ARBA00022490"/>
    </source>
</evidence>
<dbReference type="InterPro" id="IPR023214">
    <property type="entry name" value="HAD_sf"/>
</dbReference>
<proteinExistence type="predicted"/>
<keyword evidence="2" id="KW-0328">Glycosyltransferase</keyword>
<dbReference type="SUPFAM" id="SSF53756">
    <property type="entry name" value="UDP-Glycosyltransferase/glycogen phosphorylase"/>
    <property type="match status" value="1"/>
</dbReference>
<dbReference type="InterPro" id="IPR002201">
    <property type="entry name" value="Glyco_trans_9"/>
</dbReference>
<dbReference type="InterPro" id="IPR051199">
    <property type="entry name" value="LPS_LOS_Heptosyltrfase"/>
</dbReference>
<reference evidence="6 7" key="1">
    <citation type="submission" date="2018-09" db="EMBL/GenBank/DDBJ databases">
        <title>YIM 75507 draft genome.</title>
        <authorList>
            <person name="Tang S."/>
            <person name="Feng Y."/>
        </authorList>
    </citation>
    <scope>NUCLEOTIDE SEQUENCE [LARGE SCALE GENOMIC DNA]</scope>
    <source>
        <strain evidence="6 7">YIM 75507</strain>
    </source>
</reference>
<dbReference type="GO" id="GO:0016791">
    <property type="term" value="F:phosphatase activity"/>
    <property type="evidence" value="ECO:0007669"/>
    <property type="project" value="InterPro"/>
</dbReference>
<accession>A0A3A4B0X4</accession>
<dbReference type="PANTHER" id="PTHR30160:SF1">
    <property type="entry name" value="LIPOPOLYSACCHARIDE 1,2-N-ACETYLGLUCOSAMINETRANSFERASE-RELATED"/>
    <property type="match status" value="1"/>
</dbReference>
<evidence type="ECO:0000256" key="3">
    <source>
        <dbReference type="ARBA" id="ARBA00022679"/>
    </source>
</evidence>
<keyword evidence="7" id="KW-1185">Reference proteome</keyword>
<dbReference type="InterPro" id="IPR006543">
    <property type="entry name" value="Histidinol-phos"/>
</dbReference>
<protein>
    <submittedName>
        <fullName evidence="6">HAD-IIIA family hydrolase</fullName>
    </submittedName>
</protein>
<organism evidence="6 7">
    <name type="scientific">Bailinhaonella thermotolerans</name>
    <dbReference type="NCBI Taxonomy" id="1070861"/>
    <lineage>
        <taxon>Bacteria</taxon>
        <taxon>Bacillati</taxon>
        <taxon>Actinomycetota</taxon>
        <taxon>Actinomycetes</taxon>
        <taxon>Streptosporangiales</taxon>
        <taxon>Streptosporangiaceae</taxon>
        <taxon>Bailinhaonella</taxon>
    </lineage>
</organism>
<dbReference type="GO" id="GO:0005829">
    <property type="term" value="C:cytosol"/>
    <property type="evidence" value="ECO:0007669"/>
    <property type="project" value="TreeGrafter"/>
</dbReference>